<proteinExistence type="inferred from homology"/>
<dbReference type="InterPro" id="IPR020568">
    <property type="entry name" value="Ribosomal_Su5_D2-typ_SF"/>
</dbReference>
<dbReference type="Pfam" id="PF08544">
    <property type="entry name" value="GHMP_kinases_C"/>
    <property type="match status" value="1"/>
</dbReference>
<evidence type="ECO:0000259" key="6">
    <source>
        <dbReference type="Pfam" id="PF00288"/>
    </source>
</evidence>
<organism evidence="9 10">
    <name type="scientific">Flavobacterium nitrogenifigens</name>
    <dbReference type="NCBI Taxonomy" id="1617283"/>
    <lineage>
        <taxon>Bacteria</taxon>
        <taxon>Pseudomonadati</taxon>
        <taxon>Bacteroidota</taxon>
        <taxon>Flavobacteriia</taxon>
        <taxon>Flavobacteriales</taxon>
        <taxon>Flavobacteriaceae</taxon>
        <taxon>Flavobacterium</taxon>
    </lineage>
</organism>
<dbReference type="SUPFAM" id="SSF54211">
    <property type="entry name" value="Ribosomal protein S5 domain 2-like"/>
    <property type="match status" value="1"/>
</dbReference>
<evidence type="ECO:0000259" key="7">
    <source>
        <dbReference type="Pfam" id="PF08544"/>
    </source>
</evidence>
<evidence type="ECO:0000256" key="4">
    <source>
        <dbReference type="ARBA" id="ARBA00022840"/>
    </source>
</evidence>
<protein>
    <submittedName>
        <fullName evidence="9">Galactokinase</fullName>
    </submittedName>
</protein>
<dbReference type="GO" id="GO:0005829">
    <property type="term" value="C:cytosol"/>
    <property type="evidence" value="ECO:0007669"/>
    <property type="project" value="TreeGrafter"/>
</dbReference>
<dbReference type="InterPro" id="IPR014721">
    <property type="entry name" value="Ribsml_uS5_D2-typ_fold_subgr"/>
</dbReference>
<reference evidence="9 10" key="1">
    <citation type="submission" date="2017-05" db="EMBL/GenBank/DDBJ databases">
        <authorList>
            <person name="Varghese N."/>
            <person name="Submissions S."/>
        </authorList>
    </citation>
    <scope>NUCLEOTIDE SEQUENCE [LARGE SCALE GENOMIC DNA]</scope>
    <source>
        <strain evidence="9 10">DSM 29982</strain>
    </source>
</reference>
<keyword evidence="3 9" id="KW-0808">Transferase</keyword>
<evidence type="ECO:0000259" key="8">
    <source>
        <dbReference type="Pfam" id="PF10509"/>
    </source>
</evidence>
<dbReference type="GO" id="GO:0005524">
    <property type="term" value="F:ATP binding"/>
    <property type="evidence" value="ECO:0007669"/>
    <property type="project" value="UniProtKB-KW"/>
</dbReference>
<gene>
    <name evidence="9" type="ORF">SAMN06265220_101358</name>
</gene>
<keyword evidence="2" id="KW-0547">Nucleotide-binding</keyword>
<keyword evidence="4" id="KW-0067">ATP-binding</keyword>
<dbReference type="InterPro" id="IPR006206">
    <property type="entry name" value="Mevalonate/galactokinase"/>
</dbReference>
<evidence type="ECO:0000313" key="9">
    <source>
        <dbReference type="EMBL" id="SMO37176.1"/>
    </source>
</evidence>
<dbReference type="PANTHER" id="PTHR10457:SF7">
    <property type="entry name" value="GALACTOKINASE-RELATED"/>
    <property type="match status" value="1"/>
</dbReference>
<keyword evidence="5" id="KW-0119">Carbohydrate metabolism</keyword>
<evidence type="ECO:0000256" key="1">
    <source>
        <dbReference type="ARBA" id="ARBA00006566"/>
    </source>
</evidence>
<dbReference type="PANTHER" id="PTHR10457">
    <property type="entry name" value="MEVALONATE KINASE/GALACTOKINASE"/>
    <property type="match status" value="1"/>
</dbReference>
<dbReference type="AlphaFoldDB" id="A0A521AQX8"/>
<keyword evidence="3 9" id="KW-0418">Kinase</keyword>
<sequence>MLNYSILTQCVYVKKITSLAPGRTCLFGDHQDYLGLPVIACAIDRSIKLIAKENQTDTFVLNMIDINEIRIIDIHETFEKLEPRDYFASSLRVLRRYGCKPTTGYTITITGDIPINSGTSSSSALLMAWIRFLIEAFGIDHEVTPAFLSKLGYESEVLEHGEPGGMMDHFSIGVGNIVYINTKKPFSFDVIGTELKGLITGVSGVPKETIGLLGELKGNALMAIDLVKRNYPQFDLNASEIEDLDKYRNCLPDRLIPFFEAAVKNYYYTKEALKEFEKPVLDLKKIGALMNGHHEVLRDLLKITVPRIDAMVNAALKAGAYGAKIVGSGGGGSIVVIADPRNEDVVIKAILDAGAQEAYAVNVDPGVRIIDNIEN</sequence>
<dbReference type="Pfam" id="PF10509">
    <property type="entry name" value="GalKase_gal_bdg"/>
    <property type="match status" value="1"/>
</dbReference>
<evidence type="ECO:0000256" key="2">
    <source>
        <dbReference type="ARBA" id="ARBA00022741"/>
    </source>
</evidence>
<dbReference type="Pfam" id="PF00288">
    <property type="entry name" value="GHMP_kinases_N"/>
    <property type="match status" value="1"/>
</dbReference>
<evidence type="ECO:0000256" key="5">
    <source>
        <dbReference type="ARBA" id="ARBA00023144"/>
    </source>
</evidence>
<dbReference type="GO" id="GO:0004335">
    <property type="term" value="F:galactokinase activity"/>
    <property type="evidence" value="ECO:0007669"/>
    <property type="project" value="InterPro"/>
</dbReference>
<dbReference type="InterPro" id="IPR013750">
    <property type="entry name" value="GHMP_kinase_C_dom"/>
</dbReference>
<keyword evidence="10" id="KW-1185">Reference proteome</keyword>
<dbReference type="PRINTS" id="PR00473">
    <property type="entry name" value="GALCTOKINASE"/>
</dbReference>
<dbReference type="EMBL" id="FXTQ01000001">
    <property type="protein sequence ID" value="SMO37176.1"/>
    <property type="molecule type" value="Genomic_DNA"/>
</dbReference>
<feature type="domain" description="Galactokinase N-terminal" evidence="8">
    <location>
        <begin position="17"/>
        <end position="47"/>
    </location>
</feature>
<dbReference type="PIRSF" id="PIRSF000530">
    <property type="entry name" value="Galactokinase"/>
    <property type="match status" value="1"/>
</dbReference>
<dbReference type="InterPro" id="IPR006204">
    <property type="entry name" value="GHMP_kinase_N_dom"/>
</dbReference>
<dbReference type="GO" id="GO:0006012">
    <property type="term" value="P:galactose metabolic process"/>
    <property type="evidence" value="ECO:0007669"/>
    <property type="project" value="UniProtKB-KW"/>
</dbReference>
<name>A0A521AQX8_9FLAO</name>
<dbReference type="InterPro" id="IPR019539">
    <property type="entry name" value="GalKase_N"/>
</dbReference>
<dbReference type="PRINTS" id="PR00959">
    <property type="entry name" value="MEVGALKINASE"/>
</dbReference>
<accession>A0A521AQX8</accession>
<dbReference type="InterPro" id="IPR036554">
    <property type="entry name" value="GHMP_kinase_C_sf"/>
</dbReference>
<dbReference type="Gene3D" id="3.30.230.10">
    <property type="match status" value="1"/>
</dbReference>
<keyword evidence="5" id="KW-0299">Galactose metabolism</keyword>
<comment type="similarity">
    <text evidence="1">Belongs to the GHMP kinase family. GalK subfamily.</text>
</comment>
<feature type="domain" description="GHMP kinase C-terminal" evidence="7">
    <location>
        <begin position="276"/>
        <end position="351"/>
    </location>
</feature>
<dbReference type="Gene3D" id="3.30.70.890">
    <property type="entry name" value="GHMP kinase, C-terminal domain"/>
    <property type="match status" value="1"/>
</dbReference>
<dbReference type="InterPro" id="IPR000705">
    <property type="entry name" value="Galactokinase"/>
</dbReference>
<feature type="domain" description="GHMP kinase N-terminal" evidence="6">
    <location>
        <begin position="90"/>
        <end position="175"/>
    </location>
</feature>
<dbReference type="SUPFAM" id="SSF55060">
    <property type="entry name" value="GHMP Kinase, C-terminal domain"/>
    <property type="match status" value="1"/>
</dbReference>
<evidence type="ECO:0000313" key="10">
    <source>
        <dbReference type="Proteomes" id="UP000319267"/>
    </source>
</evidence>
<dbReference type="Proteomes" id="UP000319267">
    <property type="component" value="Unassembled WGS sequence"/>
</dbReference>
<evidence type="ECO:0000256" key="3">
    <source>
        <dbReference type="ARBA" id="ARBA00022777"/>
    </source>
</evidence>